<comment type="pathway">
    <text evidence="3 19">Protein modification; protein glycosylation.</text>
</comment>
<evidence type="ECO:0000256" key="16">
    <source>
        <dbReference type="PIRSR" id="PIRSR605027-1"/>
    </source>
</evidence>
<evidence type="ECO:0000256" key="1">
    <source>
        <dbReference type="ARBA" id="ARBA00001936"/>
    </source>
</evidence>
<evidence type="ECO:0000256" key="7">
    <source>
        <dbReference type="ARBA" id="ARBA00022692"/>
    </source>
</evidence>
<comment type="subcellular location">
    <subcellularLocation>
        <location evidence="2 19">Golgi apparatus membrane</location>
        <topology evidence="2 19">Single-pass type II membrane protein</topology>
    </subcellularLocation>
</comment>
<evidence type="ECO:0000256" key="15">
    <source>
        <dbReference type="ARBA" id="ARBA00047979"/>
    </source>
</evidence>
<protein>
    <recommendedName>
        <fullName evidence="5 19">Galactosylgalactosylxylosylprotein 3-beta-glucuronosyltransferase</fullName>
        <ecNumber evidence="5 19">2.4.1.135</ecNumber>
    </recommendedName>
</protein>
<dbReference type="GO" id="GO:0046872">
    <property type="term" value="F:metal ion binding"/>
    <property type="evidence" value="ECO:0007669"/>
    <property type="project" value="UniProtKB-KW"/>
</dbReference>
<reference evidence="21" key="1">
    <citation type="submission" date="2014-03" db="EMBL/GenBank/DDBJ databases">
        <authorList>
            <person name="Aksoy S."/>
            <person name="Warren W."/>
            <person name="Wilson R.K."/>
        </authorList>
    </citation>
    <scope>NUCLEOTIDE SEQUENCE [LARGE SCALE GENOMIC DNA]</scope>
    <source>
        <strain evidence="21">IAEA</strain>
    </source>
</reference>
<evidence type="ECO:0000256" key="5">
    <source>
        <dbReference type="ARBA" id="ARBA00012641"/>
    </source>
</evidence>
<keyword evidence="14 17" id="KW-0464">Manganese</keyword>
<evidence type="ECO:0000256" key="2">
    <source>
        <dbReference type="ARBA" id="ARBA00004323"/>
    </source>
</evidence>
<evidence type="ECO:0000256" key="9">
    <source>
        <dbReference type="ARBA" id="ARBA00022968"/>
    </source>
</evidence>
<keyword evidence="12 19" id="KW-0472">Membrane</keyword>
<name>A0A1B0A4Y3_GLOPL</name>
<comment type="cofactor">
    <cofactor evidence="1 17 19">
        <name>Mn(2+)</name>
        <dbReference type="ChEBI" id="CHEBI:29035"/>
    </cofactor>
</comment>
<dbReference type="PANTHER" id="PTHR10896">
    <property type="entry name" value="GALACTOSYLGALACTOSYLXYLOSYLPROTEIN 3-BETA-GLUCURONOSYLTRANSFERASE BETA-1,3-GLUCURONYLTRANSFERASE"/>
    <property type="match status" value="1"/>
</dbReference>
<keyword evidence="9 19" id="KW-0735">Signal-anchor</keyword>
<sequence>MFSSSQQEKMSLSASRFLWPKTVFGRRIFVVIIILVTLFLYVAWCVVDVLDLSHGFGTTDMLKRYTQDDIGLNEQLKFVCEENFQDTRLYMQDKRQEDWKNLSMIYFVTPTYPRKEQIPELLRLGYTLQHVPRLHWIVANDLSSCNPYLSTFLYRFHIPFTHLSSPMPSQFNNAKAKPRGVSNRRAAMEWLRSCNITSGILYFGDDDNTYDLKLFQEIRDTKRVSMFPVGLIANYGISGPVVRKGKVVGFLDSWVAGRRWPVDMAGFAVNLAFMTEHPNASMPFVPGYEEDYFLRSLALKLDMIEPKGNNCTEVLVWHTQTKNHELTTVQISHEYLDNRSNLGLLFESLSNMGVAKASDRGGERHYYISFRHA</sequence>
<feature type="glycosylation site" description="N-linked (GlcNAc...) asparagine" evidence="18">
    <location>
        <position position="310"/>
    </location>
</feature>
<keyword evidence="13 18" id="KW-0325">Glycoprotein</keyword>
<keyword evidence="8 17" id="KW-0479">Metal-binding</keyword>
<keyword evidence="11 19" id="KW-0333">Golgi apparatus</keyword>
<accession>A0A1B0A4Y3</accession>
<feature type="active site" description="Proton donor/acceptor" evidence="16">
    <location>
        <position position="290"/>
    </location>
</feature>
<evidence type="ECO:0000313" key="20">
    <source>
        <dbReference type="EnsemblMetazoa" id="GPAI034558-PA"/>
    </source>
</evidence>
<dbReference type="InterPro" id="IPR029044">
    <property type="entry name" value="Nucleotide-diphossugar_trans"/>
</dbReference>
<dbReference type="GO" id="GO:0015018">
    <property type="term" value="F:galactosylgalactosylxylosylprotein 3-beta-glucuronosyltransferase activity"/>
    <property type="evidence" value="ECO:0007669"/>
    <property type="project" value="UniProtKB-UniRule"/>
</dbReference>
<dbReference type="CDD" id="cd00218">
    <property type="entry name" value="GlcAT-I"/>
    <property type="match status" value="1"/>
</dbReference>
<keyword evidence="6 19" id="KW-0808">Transferase</keyword>
<evidence type="ECO:0000256" key="18">
    <source>
        <dbReference type="PIRSR" id="PIRSR605027-6"/>
    </source>
</evidence>
<dbReference type="InterPro" id="IPR005027">
    <property type="entry name" value="Glyco_trans_43"/>
</dbReference>
<evidence type="ECO:0000256" key="13">
    <source>
        <dbReference type="ARBA" id="ARBA00023180"/>
    </source>
</evidence>
<evidence type="ECO:0000256" key="12">
    <source>
        <dbReference type="ARBA" id="ARBA00023136"/>
    </source>
</evidence>
<evidence type="ECO:0000256" key="11">
    <source>
        <dbReference type="ARBA" id="ARBA00023034"/>
    </source>
</evidence>
<dbReference type="UniPathway" id="UPA00378"/>
<dbReference type="Gene3D" id="3.90.550.10">
    <property type="entry name" value="Spore Coat Polysaccharide Biosynthesis Protein SpsA, Chain A"/>
    <property type="match status" value="1"/>
</dbReference>
<evidence type="ECO:0000256" key="17">
    <source>
        <dbReference type="PIRSR" id="PIRSR605027-3"/>
    </source>
</evidence>
<reference evidence="20" key="2">
    <citation type="submission" date="2020-05" db="UniProtKB">
        <authorList>
            <consortium name="EnsemblMetazoa"/>
        </authorList>
    </citation>
    <scope>IDENTIFICATION</scope>
    <source>
        <strain evidence="20">IAEA</strain>
    </source>
</reference>
<dbReference type="GO" id="GO:0000139">
    <property type="term" value="C:Golgi membrane"/>
    <property type="evidence" value="ECO:0007669"/>
    <property type="project" value="UniProtKB-SubCell"/>
</dbReference>
<dbReference type="GO" id="GO:0005975">
    <property type="term" value="P:carbohydrate metabolic process"/>
    <property type="evidence" value="ECO:0007669"/>
    <property type="project" value="TreeGrafter"/>
</dbReference>
<dbReference type="GO" id="GO:0050650">
    <property type="term" value="P:chondroitin sulfate proteoglycan biosynthetic process"/>
    <property type="evidence" value="ECO:0007669"/>
    <property type="project" value="TreeGrafter"/>
</dbReference>
<comment type="similarity">
    <text evidence="4 19">Belongs to the glycosyltransferase 43 family.</text>
</comment>
<feature type="binding site" evidence="17">
    <location>
        <position position="207"/>
    </location>
    <ligand>
        <name>Mn(2+)</name>
        <dbReference type="ChEBI" id="CHEBI:29035"/>
    </ligand>
</feature>
<proteinExistence type="inferred from homology"/>
<keyword evidence="21" id="KW-1185">Reference proteome</keyword>
<dbReference type="EC" id="2.4.1.135" evidence="5 19"/>
<dbReference type="EnsemblMetazoa" id="GPAI034558-RA">
    <property type="protein sequence ID" value="GPAI034558-PA"/>
    <property type="gene ID" value="GPAI034558"/>
</dbReference>
<dbReference type="PANTHER" id="PTHR10896:SF51">
    <property type="entry name" value="GALACTOSYLGALACTOSYLXYLOSYLPROTEIN 3-BETA-GLUCURONOSYLTRANSFERASE S"/>
    <property type="match status" value="1"/>
</dbReference>
<evidence type="ECO:0000256" key="14">
    <source>
        <dbReference type="ARBA" id="ARBA00023211"/>
    </source>
</evidence>
<evidence type="ECO:0000256" key="4">
    <source>
        <dbReference type="ARBA" id="ARBA00007706"/>
    </source>
</evidence>
<dbReference type="STRING" id="7398.A0A1B0A4Y3"/>
<evidence type="ECO:0000256" key="8">
    <source>
        <dbReference type="ARBA" id="ARBA00022723"/>
    </source>
</evidence>
<organism evidence="20 21">
    <name type="scientific">Glossina pallidipes</name>
    <name type="common">Tsetse fly</name>
    <dbReference type="NCBI Taxonomy" id="7398"/>
    <lineage>
        <taxon>Eukaryota</taxon>
        <taxon>Metazoa</taxon>
        <taxon>Ecdysozoa</taxon>
        <taxon>Arthropoda</taxon>
        <taxon>Hexapoda</taxon>
        <taxon>Insecta</taxon>
        <taxon>Pterygota</taxon>
        <taxon>Neoptera</taxon>
        <taxon>Endopterygota</taxon>
        <taxon>Diptera</taxon>
        <taxon>Brachycera</taxon>
        <taxon>Muscomorpha</taxon>
        <taxon>Hippoboscoidea</taxon>
        <taxon>Glossinidae</taxon>
        <taxon>Glossina</taxon>
    </lineage>
</organism>
<dbReference type="SUPFAM" id="SSF53448">
    <property type="entry name" value="Nucleotide-diphospho-sugar transferases"/>
    <property type="match status" value="1"/>
</dbReference>
<evidence type="ECO:0000313" key="21">
    <source>
        <dbReference type="Proteomes" id="UP000092445"/>
    </source>
</evidence>
<evidence type="ECO:0000256" key="3">
    <source>
        <dbReference type="ARBA" id="ARBA00004922"/>
    </source>
</evidence>
<dbReference type="Proteomes" id="UP000092445">
    <property type="component" value="Unassembled WGS sequence"/>
</dbReference>
<evidence type="ECO:0000256" key="10">
    <source>
        <dbReference type="ARBA" id="ARBA00022989"/>
    </source>
</evidence>
<feature type="transmembrane region" description="Helical" evidence="19">
    <location>
        <begin position="24"/>
        <end position="44"/>
    </location>
</feature>
<keyword evidence="7 19" id="KW-0812">Transmembrane</keyword>
<keyword evidence="10 19" id="KW-1133">Transmembrane helix</keyword>
<comment type="catalytic activity">
    <reaction evidence="15 19">
        <text>3-O-(beta-D-galactosyl-(1-&gt;3)-beta-D-galactosyl-(1-&gt;4)-beta-D-xylosyl)-L-seryl-[protein] + UDP-alpha-D-glucuronate = 3-O-(beta-D-GlcA-(1-&gt;3)-beta-D-Gal-(1-&gt;3)-beta-D-Gal-(1-&gt;4)-beta-D-Xyl)-L-seryl-[protein] + UDP + H(+)</text>
        <dbReference type="Rhea" id="RHEA:24168"/>
        <dbReference type="Rhea" id="RHEA-COMP:12571"/>
        <dbReference type="Rhea" id="RHEA-COMP:12573"/>
        <dbReference type="ChEBI" id="CHEBI:15378"/>
        <dbReference type="ChEBI" id="CHEBI:58052"/>
        <dbReference type="ChEBI" id="CHEBI:58223"/>
        <dbReference type="ChEBI" id="CHEBI:132090"/>
        <dbReference type="ChEBI" id="CHEBI:132093"/>
        <dbReference type="EC" id="2.4.1.135"/>
    </reaction>
</comment>
<dbReference type="FunFam" id="3.90.550.10:FF:000044">
    <property type="entry name" value="Galactosylgalactosylxylosylprotein 3-beta-glucuronosyltransferase"/>
    <property type="match status" value="1"/>
</dbReference>
<dbReference type="VEuPathDB" id="VectorBase:GPAI034558"/>
<evidence type="ECO:0000256" key="6">
    <source>
        <dbReference type="ARBA" id="ARBA00022679"/>
    </source>
</evidence>
<dbReference type="AlphaFoldDB" id="A0A1B0A4Y3"/>
<dbReference type="Pfam" id="PF03360">
    <property type="entry name" value="Glyco_transf_43"/>
    <property type="match status" value="1"/>
</dbReference>
<evidence type="ECO:0000256" key="19">
    <source>
        <dbReference type="RuleBase" id="RU363127"/>
    </source>
</evidence>